<gene>
    <name evidence="1" type="ORF">SMN809_LOCUS80623</name>
</gene>
<reference evidence="1" key="1">
    <citation type="submission" date="2021-02" db="EMBL/GenBank/DDBJ databases">
        <authorList>
            <person name="Nowell W R."/>
        </authorList>
    </citation>
    <scope>NUCLEOTIDE SEQUENCE</scope>
</reference>
<sequence>MQLVFLKEFENQCRQQKDYRDRIESLYEWLKETHRYEPLTDKRDIESLQREHARLLEKRHYIDERSNDIDLLLRTINSSNLPNDALQRLRQEIEHLKERFAESIIELETRTTFVKKTIK</sequence>
<proteinExistence type="predicted"/>
<organism evidence="1 2">
    <name type="scientific">Rotaria magnacalcarata</name>
    <dbReference type="NCBI Taxonomy" id="392030"/>
    <lineage>
        <taxon>Eukaryota</taxon>
        <taxon>Metazoa</taxon>
        <taxon>Spiralia</taxon>
        <taxon>Gnathifera</taxon>
        <taxon>Rotifera</taxon>
        <taxon>Eurotatoria</taxon>
        <taxon>Bdelloidea</taxon>
        <taxon>Philodinida</taxon>
        <taxon>Philodinidae</taxon>
        <taxon>Rotaria</taxon>
    </lineage>
</organism>
<evidence type="ECO:0000313" key="1">
    <source>
        <dbReference type="EMBL" id="CAF5217730.1"/>
    </source>
</evidence>
<evidence type="ECO:0000313" key="2">
    <source>
        <dbReference type="Proteomes" id="UP000676336"/>
    </source>
</evidence>
<dbReference type="EMBL" id="CAJOBI010345852">
    <property type="protein sequence ID" value="CAF5217730.1"/>
    <property type="molecule type" value="Genomic_DNA"/>
</dbReference>
<dbReference type="Proteomes" id="UP000676336">
    <property type="component" value="Unassembled WGS sequence"/>
</dbReference>
<name>A0A8S3JKW0_9BILA</name>
<feature type="non-terminal residue" evidence="1">
    <location>
        <position position="1"/>
    </location>
</feature>
<dbReference type="AlphaFoldDB" id="A0A8S3JKW0"/>
<accession>A0A8S3JKW0</accession>
<protein>
    <submittedName>
        <fullName evidence="1">Uncharacterized protein</fullName>
    </submittedName>
</protein>
<dbReference type="SUPFAM" id="SSF46966">
    <property type="entry name" value="Spectrin repeat"/>
    <property type="match status" value="1"/>
</dbReference>
<comment type="caution">
    <text evidence="1">The sequence shown here is derived from an EMBL/GenBank/DDBJ whole genome shotgun (WGS) entry which is preliminary data.</text>
</comment>